<dbReference type="AlphaFoldDB" id="A0A8U0HWW4"/>
<dbReference type="GeneID" id="72184724"/>
<dbReference type="Proteomes" id="UP000830729">
    <property type="component" value="Chromosome"/>
</dbReference>
<evidence type="ECO:0000313" key="1">
    <source>
        <dbReference type="EMBL" id="UPV75605.1"/>
    </source>
</evidence>
<sequence length="168" mass="19245">MYEWQATWTPDTDSSEERRVRFEADYDRLEDADVLTNAYRVTRRDNVVDEYALTKYWRLADLTGTYAKIADTLGEATYPDLTAWLGDRPEVLAVRPRTPAVDVLLDSKESGRRLRSALRDWLDADVSATVERTTTRKPGTNGAVGQVPRLQLRTQFHLDETVERHAAD</sequence>
<organism evidence="1 2">
    <name type="scientific">Halorussus limi</name>
    <dbReference type="NCBI Taxonomy" id="2938695"/>
    <lineage>
        <taxon>Archaea</taxon>
        <taxon>Methanobacteriati</taxon>
        <taxon>Methanobacteriota</taxon>
        <taxon>Stenosarchaea group</taxon>
        <taxon>Halobacteria</taxon>
        <taxon>Halobacteriales</taxon>
        <taxon>Haladaptataceae</taxon>
        <taxon>Halorussus</taxon>
    </lineage>
</organism>
<gene>
    <name evidence="1" type="ORF">M0R89_05955</name>
</gene>
<protein>
    <submittedName>
        <fullName evidence="1">Uncharacterized protein</fullName>
    </submittedName>
</protein>
<proteinExistence type="predicted"/>
<keyword evidence="2" id="KW-1185">Reference proteome</keyword>
<evidence type="ECO:0000313" key="2">
    <source>
        <dbReference type="Proteomes" id="UP000830729"/>
    </source>
</evidence>
<dbReference type="KEGG" id="halx:M0R89_05955"/>
<name>A0A8U0HWW4_9EURY</name>
<accession>A0A8U0HWW4</accession>
<dbReference type="RefSeq" id="WP_248651643.1">
    <property type="nucleotide sequence ID" value="NZ_CP096659.1"/>
</dbReference>
<dbReference type="EMBL" id="CP096659">
    <property type="protein sequence ID" value="UPV75605.1"/>
    <property type="molecule type" value="Genomic_DNA"/>
</dbReference>
<reference evidence="1 2" key="1">
    <citation type="submission" date="2022-04" db="EMBL/GenBank/DDBJ databases">
        <title>Diverse halophilic archaea isolated from saline environments.</title>
        <authorList>
            <person name="Cui H.-L."/>
        </authorList>
    </citation>
    <scope>NUCLEOTIDE SEQUENCE [LARGE SCALE GENOMIC DNA]</scope>
    <source>
        <strain evidence="1 2">XZYJT49</strain>
    </source>
</reference>